<dbReference type="AlphaFoldDB" id="A0A6N3GER9"/>
<proteinExistence type="predicted"/>
<feature type="domain" description="N-acetyltransferase" evidence="1">
    <location>
        <begin position="32"/>
        <end position="176"/>
    </location>
</feature>
<dbReference type="GO" id="GO:0008233">
    <property type="term" value="F:peptidase activity"/>
    <property type="evidence" value="ECO:0007669"/>
    <property type="project" value="UniProtKB-KW"/>
</dbReference>
<dbReference type="Pfam" id="PF13302">
    <property type="entry name" value="Acetyltransf_3"/>
    <property type="match status" value="1"/>
</dbReference>
<name>A0A6N3GER9_EUBLI</name>
<dbReference type="PANTHER" id="PTHR39173">
    <property type="entry name" value="ACETYLTRANSFERASE"/>
    <property type="match status" value="1"/>
</dbReference>
<keyword evidence="2" id="KW-0012">Acyltransferase</keyword>
<dbReference type="GO" id="GO:0006508">
    <property type="term" value="P:proteolysis"/>
    <property type="evidence" value="ECO:0007669"/>
    <property type="project" value="UniProtKB-KW"/>
</dbReference>
<organism evidence="2">
    <name type="scientific">Eubacterium limosum</name>
    <dbReference type="NCBI Taxonomy" id="1736"/>
    <lineage>
        <taxon>Bacteria</taxon>
        <taxon>Bacillati</taxon>
        <taxon>Bacillota</taxon>
        <taxon>Clostridia</taxon>
        <taxon>Eubacteriales</taxon>
        <taxon>Eubacteriaceae</taxon>
        <taxon>Eubacterium</taxon>
    </lineage>
</organism>
<dbReference type="InterPro" id="IPR000182">
    <property type="entry name" value="GNAT_dom"/>
</dbReference>
<dbReference type="CDD" id="cd04301">
    <property type="entry name" value="NAT_SF"/>
    <property type="match status" value="2"/>
</dbReference>
<reference evidence="2" key="1">
    <citation type="submission" date="2019-11" db="EMBL/GenBank/DDBJ databases">
        <authorList>
            <person name="Feng L."/>
        </authorList>
    </citation>
    <scope>NUCLEOTIDE SEQUENCE</scope>
    <source>
        <strain evidence="2">ElimosumLFYP34</strain>
    </source>
</reference>
<dbReference type="PROSITE" id="PS51186">
    <property type="entry name" value="GNAT"/>
    <property type="match status" value="2"/>
</dbReference>
<dbReference type="InterPro" id="IPR016181">
    <property type="entry name" value="Acyl_CoA_acyltransferase"/>
</dbReference>
<dbReference type="EC" id="2.3.1.-" evidence="2"/>
<accession>A0A6N3GER9</accession>
<dbReference type="EMBL" id="CACRTR010000016">
    <property type="protein sequence ID" value="VYU62690.1"/>
    <property type="molecule type" value="Genomic_DNA"/>
</dbReference>
<protein>
    <submittedName>
        <fullName evidence="2">Protease synthase and sporulation negative regulatory protein PAI 1</fullName>
        <ecNumber evidence="2">2.3.1.-</ecNumber>
    </submittedName>
</protein>
<gene>
    <name evidence="2" type="primary">paiA</name>
    <name evidence="2" type="ORF">ELLFYP34_03870</name>
</gene>
<dbReference type="SUPFAM" id="SSF55729">
    <property type="entry name" value="Acyl-CoA N-acyltransferases (Nat)"/>
    <property type="match status" value="2"/>
</dbReference>
<dbReference type="Pfam" id="PF00583">
    <property type="entry name" value="Acetyltransf_1"/>
    <property type="match status" value="1"/>
</dbReference>
<evidence type="ECO:0000313" key="2">
    <source>
        <dbReference type="EMBL" id="VYU62690.1"/>
    </source>
</evidence>
<dbReference type="GO" id="GO:0016747">
    <property type="term" value="F:acyltransferase activity, transferring groups other than amino-acyl groups"/>
    <property type="evidence" value="ECO:0007669"/>
    <property type="project" value="InterPro"/>
</dbReference>
<dbReference type="Gene3D" id="3.40.630.30">
    <property type="match status" value="2"/>
</dbReference>
<keyword evidence="2" id="KW-0808">Transferase</keyword>
<feature type="domain" description="N-acetyltransferase" evidence="1">
    <location>
        <begin position="178"/>
        <end position="340"/>
    </location>
</feature>
<keyword evidence="2" id="KW-0378">Hydrolase</keyword>
<evidence type="ECO:0000259" key="1">
    <source>
        <dbReference type="PROSITE" id="PS51186"/>
    </source>
</evidence>
<sequence length="340" mass="38485">MENLTLIPPIKANKTAILAFKNEFFQAGERAINGSALLDQMDYEEWLENIRRNADSQTVREDWVVSSTFLAVREQDQRIVGIVDLRHSLGQPFLAEYGGHIGYAVRPSERGKSYAVQILSLALEAAQKLGLEAVMLGCYADNMGSIKTMLKCGGVLKEEKPYIDGKPMCIYWITIKEGPVRRLIEKDTERAAEIVNHCWKTTYAGYVDPVQLGEVWCGKRSEAIKDEFRTNGLENYVFDEKGVKGILSCGKSADADKTDAFELWRIYVDPAFQAQGIGSKLLAFAEALARKRNYQEMVIWAFEKNKNACRFYKKHGYKPDITQHLGENFNAEGLRFIKSL</sequence>
<dbReference type="PANTHER" id="PTHR39173:SF1">
    <property type="entry name" value="ACETYLTRANSFERASE"/>
    <property type="match status" value="1"/>
</dbReference>
<keyword evidence="2" id="KW-0645">Protease</keyword>